<name>A0A5B8IB00_9RHOB</name>
<organism evidence="2 3">
    <name type="scientific">Qingshengfaniella alkalisoli</name>
    <dbReference type="NCBI Taxonomy" id="2599296"/>
    <lineage>
        <taxon>Bacteria</taxon>
        <taxon>Pseudomonadati</taxon>
        <taxon>Pseudomonadota</taxon>
        <taxon>Alphaproteobacteria</taxon>
        <taxon>Rhodobacterales</taxon>
        <taxon>Paracoccaceae</taxon>
        <taxon>Qingshengfaniella</taxon>
    </lineage>
</organism>
<sequence length="148" mass="16370">MKTTTYILIATLAGFSVTGALAQSKTPADHPFVKALGLEQITERHHYYGDDLHGVTADGVPVEIEFDRDGEIEEVDVESREGLPISAVSSLIPQAVLEHDQFPVDAHVKTLDIDDRDKIEIEGYLANGQEFEAEFTFDGRLLELDIDD</sequence>
<protein>
    <recommendedName>
        <fullName evidence="4">PepSY domain-containing protein</fullName>
    </recommendedName>
</protein>
<proteinExistence type="predicted"/>
<accession>A0A5B8IB00</accession>
<feature type="chain" id="PRO_5023010510" description="PepSY domain-containing protein" evidence="1">
    <location>
        <begin position="23"/>
        <end position="148"/>
    </location>
</feature>
<dbReference type="AlphaFoldDB" id="A0A5B8IB00"/>
<dbReference type="EMBL" id="CP042264">
    <property type="protein sequence ID" value="QDY71269.1"/>
    <property type="molecule type" value="Genomic_DNA"/>
</dbReference>
<evidence type="ECO:0000313" key="2">
    <source>
        <dbReference type="EMBL" id="QDY71269.1"/>
    </source>
</evidence>
<evidence type="ECO:0008006" key="4">
    <source>
        <dbReference type="Google" id="ProtNLM"/>
    </source>
</evidence>
<geneLocation type="plasmid" evidence="2 3">
    <name>unnamed3</name>
</geneLocation>
<dbReference type="RefSeq" id="WP_146366685.1">
    <property type="nucleotide sequence ID" value="NZ_CP042264.1"/>
</dbReference>
<keyword evidence="3" id="KW-1185">Reference proteome</keyword>
<dbReference type="Proteomes" id="UP000318483">
    <property type="component" value="Plasmid unnamed3"/>
</dbReference>
<keyword evidence="1" id="KW-0732">Signal</keyword>
<evidence type="ECO:0000256" key="1">
    <source>
        <dbReference type="SAM" id="SignalP"/>
    </source>
</evidence>
<dbReference type="KEGG" id="lit:FPZ52_16415"/>
<dbReference type="OrthoDB" id="7844692at2"/>
<feature type="signal peptide" evidence="1">
    <location>
        <begin position="1"/>
        <end position="22"/>
    </location>
</feature>
<reference evidence="2 3" key="1">
    <citation type="submission" date="2019-07" db="EMBL/GenBank/DDBJ databases">
        <title>Litoreibacter alkalisoli sp. nov., isolated from saline-alkaline soil.</title>
        <authorList>
            <person name="Wang S."/>
            <person name="Xu L."/>
            <person name="Xing Y.-T."/>
            <person name="Sun J.-Q."/>
        </authorList>
    </citation>
    <scope>NUCLEOTIDE SEQUENCE [LARGE SCALE GENOMIC DNA]</scope>
    <source>
        <strain evidence="2 3">LN3S51</strain>
        <plasmid evidence="2 3">unnamed3</plasmid>
    </source>
</reference>
<keyword evidence="2" id="KW-0614">Plasmid</keyword>
<dbReference type="Gene3D" id="3.40.1420.30">
    <property type="match status" value="1"/>
</dbReference>
<gene>
    <name evidence="2" type="ORF">FPZ52_16415</name>
</gene>
<evidence type="ECO:0000313" key="3">
    <source>
        <dbReference type="Proteomes" id="UP000318483"/>
    </source>
</evidence>